<protein>
    <recommendedName>
        <fullName evidence="5">EamA domain-containing protein</fullName>
    </recommendedName>
</protein>
<proteinExistence type="inferred from homology"/>
<keyword evidence="2" id="KW-1133">Transmembrane helix</keyword>
<dbReference type="InterPro" id="IPR037185">
    <property type="entry name" value="EmrE-like"/>
</dbReference>
<evidence type="ECO:0000256" key="2">
    <source>
        <dbReference type="SAM" id="Phobius"/>
    </source>
</evidence>
<dbReference type="EMBL" id="MHUZ01000034">
    <property type="protein sequence ID" value="OHA84856.1"/>
    <property type="molecule type" value="Genomic_DNA"/>
</dbReference>
<comment type="similarity">
    <text evidence="1">Belongs to the drug/metabolite transporter (DMT) superfamily. Small multidrug resistance (SMR) (TC 2.A.7.1) family.</text>
</comment>
<dbReference type="SUPFAM" id="SSF103481">
    <property type="entry name" value="Multidrug resistance efflux transporter EmrE"/>
    <property type="match status" value="1"/>
</dbReference>
<keyword evidence="2" id="KW-0472">Membrane</keyword>
<dbReference type="InterPro" id="IPR045324">
    <property type="entry name" value="Small_multidrug_res"/>
</dbReference>
<dbReference type="AlphaFoldDB" id="A0A1G2SIJ1"/>
<gene>
    <name evidence="3" type="ORF">A2591_00830</name>
</gene>
<organism evidence="3 4">
    <name type="scientific">Candidatus Yonathbacteria bacterium RIFOXYD1_FULL_52_36</name>
    <dbReference type="NCBI Taxonomy" id="1802730"/>
    <lineage>
        <taxon>Bacteria</taxon>
        <taxon>Candidatus Yonathiibacteriota</taxon>
    </lineage>
</organism>
<sequence>MHPLLLLFIGGTILTIGDIVFKFWAINGKHSWYAAGIIVYLIGLLFLVQSFKTTHIATASVMFVIFNVITLAAVSALYFNERLSGVQIIGVGLALLSVVIMELGR</sequence>
<feature type="transmembrane region" description="Helical" evidence="2">
    <location>
        <begin position="31"/>
        <end position="48"/>
    </location>
</feature>
<dbReference type="Pfam" id="PF00893">
    <property type="entry name" value="Multi_Drug_Res"/>
    <property type="match status" value="1"/>
</dbReference>
<keyword evidence="1 2" id="KW-0812">Transmembrane</keyword>
<accession>A0A1G2SIJ1</accession>
<feature type="transmembrane region" description="Helical" evidence="2">
    <location>
        <begin position="60"/>
        <end position="79"/>
    </location>
</feature>
<dbReference type="GO" id="GO:0005886">
    <property type="term" value="C:plasma membrane"/>
    <property type="evidence" value="ECO:0007669"/>
    <property type="project" value="UniProtKB-SubCell"/>
</dbReference>
<evidence type="ECO:0000313" key="4">
    <source>
        <dbReference type="Proteomes" id="UP000178168"/>
    </source>
</evidence>
<evidence type="ECO:0000256" key="1">
    <source>
        <dbReference type="RuleBase" id="RU003942"/>
    </source>
</evidence>
<comment type="subcellular location">
    <subcellularLocation>
        <location evidence="1">Cell membrane</location>
        <topology evidence="1">Multi-pass membrane protein</topology>
    </subcellularLocation>
</comment>
<dbReference type="Proteomes" id="UP000178168">
    <property type="component" value="Unassembled WGS sequence"/>
</dbReference>
<evidence type="ECO:0008006" key="5">
    <source>
        <dbReference type="Google" id="ProtNLM"/>
    </source>
</evidence>
<dbReference type="GO" id="GO:0022857">
    <property type="term" value="F:transmembrane transporter activity"/>
    <property type="evidence" value="ECO:0007669"/>
    <property type="project" value="InterPro"/>
</dbReference>
<evidence type="ECO:0000313" key="3">
    <source>
        <dbReference type="EMBL" id="OHA84856.1"/>
    </source>
</evidence>
<comment type="caution">
    <text evidence="3">The sequence shown here is derived from an EMBL/GenBank/DDBJ whole genome shotgun (WGS) entry which is preliminary data.</text>
</comment>
<feature type="transmembrane region" description="Helical" evidence="2">
    <location>
        <begin position="85"/>
        <end position="104"/>
    </location>
</feature>
<dbReference type="STRING" id="1802730.A2591_00830"/>
<feature type="transmembrane region" description="Helical" evidence="2">
    <location>
        <begin position="5"/>
        <end position="25"/>
    </location>
</feature>
<dbReference type="Gene3D" id="1.10.3730.20">
    <property type="match status" value="1"/>
</dbReference>
<name>A0A1G2SIJ1_9BACT</name>
<reference evidence="3 4" key="1">
    <citation type="journal article" date="2016" name="Nat. Commun.">
        <title>Thousands of microbial genomes shed light on interconnected biogeochemical processes in an aquifer system.</title>
        <authorList>
            <person name="Anantharaman K."/>
            <person name="Brown C.T."/>
            <person name="Hug L.A."/>
            <person name="Sharon I."/>
            <person name="Castelle C.J."/>
            <person name="Probst A.J."/>
            <person name="Thomas B.C."/>
            <person name="Singh A."/>
            <person name="Wilkins M.J."/>
            <person name="Karaoz U."/>
            <person name="Brodie E.L."/>
            <person name="Williams K.H."/>
            <person name="Hubbard S.S."/>
            <person name="Banfield J.F."/>
        </authorList>
    </citation>
    <scope>NUCLEOTIDE SEQUENCE [LARGE SCALE GENOMIC DNA]</scope>
</reference>